<proteinExistence type="predicted"/>
<gene>
    <name evidence="1" type="ORF">OAUR00152_LOCUS15054</name>
</gene>
<accession>A0A7S4MRM7</accession>
<reference evidence="1" key="1">
    <citation type="submission" date="2021-01" db="EMBL/GenBank/DDBJ databases">
        <authorList>
            <person name="Corre E."/>
            <person name="Pelletier E."/>
            <person name="Niang G."/>
            <person name="Scheremetjew M."/>
            <person name="Finn R."/>
            <person name="Kale V."/>
            <person name="Holt S."/>
            <person name="Cochrane G."/>
            <person name="Meng A."/>
            <person name="Brown T."/>
            <person name="Cohen L."/>
        </authorList>
    </citation>
    <scope>NUCLEOTIDE SEQUENCE</scope>
    <source>
        <strain evidence="1">Isolate 1302-5</strain>
    </source>
</reference>
<sequence length="106" mass="11672">MNKTLARLVIHKNVVDSWVSGNSILVDESDPSAIKPGLDGARLECSDSCALDKSLEGVFFIRNMVKDDSCDHFLQGYLSTISQFSQRIDKVRKNGVLVVSIVFLVA</sequence>
<dbReference type="EMBL" id="HBKQ01022164">
    <property type="protein sequence ID" value="CAE2239017.1"/>
    <property type="molecule type" value="Transcribed_RNA"/>
</dbReference>
<organism evidence="1">
    <name type="scientific">Odontella aurita</name>
    <dbReference type="NCBI Taxonomy" id="265563"/>
    <lineage>
        <taxon>Eukaryota</taxon>
        <taxon>Sar</taxon>
        <taxon>Stramenopiles</taxon>
        <taxon>Ochrophyta</taxon>
        <taxon>Bacillariophyta</taxon>
        <taxon>Mediophyceae</taxon>
        <taxon>Biddulphiophycidae</taxon>
        <taxon>Eupodiscales</taxon>
        <taxon>Odontellaceae</taxon>
        <taxon>Odontella</taxon>
    </lineage>
</organism>
<evidence type="ECO:0000313" key="1">
    <source>
        <dbReference type="EMBL" id="CAE2239017.1"/>
    </source>
</evidence>
<dbReference type="AlphaFoldDB" id="A0A7S4MRM7"/>
<protein>
    <submittedName>
        <fullName evidence="1">Uncharacterized protein</fullName>
    </submittedName>
</protein>
<name>A0A7S4MRM7_9STRA</name>